<dbReference type="EMBL" id="JAJVCN010000001">
    <property type="protein sequence ID" value="MCE7004252.1"/>
    <property type="molecule type" value="Genomic_DNA"/>
</dbReference>
<dbReference type="InterPro" id="IPR029063">
    <property type="entry name" value="SAM-dependent_MTases_sf"/>
</dbReference>
<gene>
    <name evidence="5" type="ORF">LWC34_15615</name>
</gene>
<dbReference type="PANTHER" id="PTHR43464">
    <property type="entry name" value="METHYLTRANSFERASE"/>
    <property type="match status" value="1"/>
</dbReference>
<name>A0ABS8ZA05_9PSEU</name>
<evidence type="ECO:0000256" key="3">
    <source>
        <dbReference type="ARBA" id="ARBA00022691"/>
    </source>
</evidence>
<dbReference type="Gene3D" id="3.40.50.150">
    <property type="entry name" value="Vaccinia Virus protein VP39"/>
    <property type="match status" value="1"/>
</dbReference>
<dbReference type="CDD" id="cd02440">
    <property type="entry name" value="AdoMet_MTases"/>
    <property type="match status" value="1"/>
</dbReference>
<sequence length="189" mass="21151">MSISDFWDAAAVSFDDEADHGLRDPRVREAWRTRFESWLPAEPSDILDVGCGTGSLTLLMTELGHRVTGVDLSPKMIEIARQKLAGRDARFTVADATDVRIEHEVDVVVVRHLVWTLPDPEAALRHWIGHCRGRLVLIEGRWGTTGITANELTATVRPLVTELRVEPLSDADLWGRDISDERYCVVAEV</sequence>
<keyword evidence="1 5" id="KW-0489">Methyltransferase</keyword>
<protein>
    <submittedName>
        <fullName evidence="5">Class I SAM-dependent methyltransferase</fullName>
    </submittedName>
</protein>
<dbReference type="InterPro" id="IPR013216">
    <property type="entry name" value="Methyltransf_11"/>
</dbReference>
<dbReference type="Pfam" id="PF08241">
    <property type="entry name" value="Methyltransf_11"/>
    <property type="match status" value="1"/>
</dbReference>
<dbReference type="GO" id="GO:0008168">
    <property type="term" value="F:methyltransferase activity"/>
    <property type="evidence" value="ECO:0007669"/>
    <property type="project" value="UniProtKB-KW"/>
</dbReference>
<accession>A0ABS8ZA05</accession>
<dbReference type="PANTHER" id="PTHR43464:SF19">
    <property type="entry name" value="UBIQUINONE BIOSYNTHESIS O-METHYLTRANSFERASE, MITOCHONDRIAL"/>
    <property type="match status" value="1"/>
</dbReference>
<feature type="domain" description="Methyltransferase type 11" evidence="4">
    <location>
        <begin position="47"/>
        <end position="127"/>
    </location>
</feature>
<evidence type="ECO:0000313" key="5">
    <source>
        <dbReference type="EMBL" id="MCE7004252.1"/>
    </source>
</evidence>
<evidence type="ECO:0000256" key="2">
    <source>
        <dbReference type="ARBA" id="ARBA00022679"/>
    </source>
</evidence>
<dbReference type="GO" id="GO:0032259">
    <property type="term" value="P:methylation"/>
    <property type="evidence" value="ECO:0007669"/>
    <property type="project" value="UniProtKB-KW"/>
</dbReference>
<keyword evidence="6" id="KW-1185">Reference proteome</keyword>
<organism evidence="5 6">
    <name type="scientific">Kibdelosporangium philippinense</name>
    <dbReference type="NCBI Taxonomy" id="211113"/>
    <lineage>
        <taxon>Bacteria</taxon>
        <taxon>Bacillati</taxon>
        <taxon>Actinomycetota</taxon>
        <taxon>Actinomycetes</taxon>
        <taxon>Pseudonocardiales</taxon>
        <taxon>Pseudonocardiaceae</taxon>
        <taxon>Kibdelosporangium</taxon>
    </lineage>
</organism>
<dbReference type="RefSeq" id="WP_233725782.1">
    <property type="nucleotide sequence ID" value="NZ_JAJVCN010000001.1"/>
</dbReference>
<evidence type="ECO:0000313" key="6">
    <source>
        <dbReference type="Proteomes" id="UP001521150"/>
    </source>
</evidence>
<comment type="caution">
    <text evidence="5">The sequence shown here is derived from an EMBL/GenBank/DDBJ whole genome shotgun (WGS) entry which is preliminary data.</text>
</comment>
<reference evidence="5 6" key="1">
    <citation type="submission" date="2021-12" db="EMBL/GenBank/DDBJ databases">
        <title>Genome sequence of Kibdelosporangium philippinense ATCC 49844.</title>
        <authorList>
            <person name="Fedorov E.A."/>
            <person name="Omeragic M."/>
            <person name="Shalygina K.F."/>
            <person name="Maclea K.S."/>
        </authorList>
    </citation>
    <scope>NUCLEOTIDE SEQUENCE [LARGE SCALE GENOMIC DNA]</scope>
    <source>
        <strain evidence="5 6">ATCC 49844</strain>
    </source>
</reference>
<keyword evidence="3" id="KW-0949">S-adenosyl-L-methionine</keyword>
<dbReference type="Proteomes" id="UP001521150">
    <property type="component" value="Unassembled WGS sequence"/>
</dbReference>
<keyword evidence="2" id="KW-0808">Transferase</keyword>
<dbReference type="SUPFAM" id="SSF53335">
    <property type="entry name" value="S-adenosyl-L-methionine-dependent methyltransferases"/>
    <property type="match status" value="1"/>
</dbReference>
<evidence type="ECO:0000256" key="1">
    <source>
        <dbReference type="ARBA" id="ARBA00022603"/>
    </source>
</evidence>
<proteinExistence type="predicted"/>
<evidence type="ECO:0000259" key="4">
    <source>
        <dbReference type="Pfam" id="PF08241"/>
    </source>
</evidence>